<dbReference type="PANTHER" id="PTHR42069">
    <property type="entry name" value="HYPHAL ANASTAMOSIS-8 PROTEIN"/>
    <property type="match status" value="1"/>
</dbReference>
<reference evidence="2 3" key="1">
    <citation type="submission" date="2018-05" db="EMBL/GenBank/DDBJ databases">
        <title>Genome sequencing and assembly of the regulated plant pathogen Lachnellula willkommii and related sister species for the development of diagnostic species identification markers.</title>
        <authorList>
            <person name="Giroux E."/>
            <person name="Bilodeau G."/>
        </authorList>
    </citation>
    <scope>NUCLEOTIDE SEQUENCE [LARGE SCALE GENOMIC DNA]</scope>
    <source>
        <strain evidence="2 3">CBS 197.66</strain>
    </source>
</reference>
<comment type="caution">
    <text evidence="2">The sequence shown here is derived from an EMBL/GenBank/DDBJ whole genome shotgun (WGS) entry which is preliminary data.</text>
</comment>
<dbReference type="Proteomes" id="UP000462212">
    <property type="component" value="Unassembled WGS sequence"/>
</dbReference>
<evidence type="ECO:0008006" key="4">
    <source>
        <dbReference type="Google" id="ProtNLM"/>
    </source>
</evidence>
<evidence type="ECO:0000313" key="3">
    <source>
        <dbReference type="Proteomes" id="UP000462212"/>
    </source>
</evidence>
<feature type="transmembrane region" description="Helical" evidence="1">
    <location>
        <begin position="142"/>
        <end position="162"/>
    </location>
</feature>
<sequence length="275" mass="30684">MAPWNKKNSATVYTTPVNPGSGIEPLRSETRNSGFSNVAEFEKKDLAYKKRIRILRFFSRTASLILNAVMMGTLSFALAKYYLTRNHLIEGNVHPWVTPATVWPTAMLLGIATVTFFMNLITLLSYCCGVGAANKVSSFTSVLGYVFLFVHFAAWAVAAGLYRMARDGKDLWGYSCSGASDQIQEQVKSFLNFGELCTMQQGTWYISIIEAITYLLTFVVTLMVMRRASHKKKLAKVRESTLTYQTGYEQNVELGTTYNPGVGKQYMPVAAGAYR</sequence>
<keyword evidence="1" id="KW-0812">Transmembrane</keyword>
<accession>A0A8H8RY48</accession>
<name>A0A8H8RY48_9HELO</name>
<feature type="transmembrane region" description="Helical" evidence="1">
    <location>
        <begin position="204"/>
        <end position="225"/>
    </location>
</feature>
<keyword evidence="3" id="KW-1185">Reference proteome</keyword>
<evidence type="ECO:0000256" key="1">
    <source>
        <dbReference type="SAM" id="Phobius"/>
    </source>
</evidence>
<feature type="transmembrane region" description="Helical" evidence="1">
    <location>
        <begin position="103"/>
        <end position="130"/>
    </location>
</feature>
<gene>
    <name evidence="2" type="ORF">LSUB1_G001552</name>
</gene>
<protein>
    <recommendedName>
        <fullName evidence="4">MARVEL domain-containing protein</fullName>
    </recommendedName>
</protein>
<evidence type="ECO:0000313" key="2">
    <source>
        <dbReference type="EMBL" id="TVY42867.1"/>
    </source>
</evidence>
<dbReference type="PANTHER" id="PTHR42069:SF1">
    <property type="entry name" value="MARVEL DOMAIN-CONTAINING PROTEIN"/>
    <property type="match status" value="1"/>
</dbReference>
<dbReference type="EMBL" id="QGMJ01000082">
    <property type="protein sequence ID" value="TVY42867.1"/>
    <property type="molecule type" value="Genomic_DNA"/>
</dbReference>
<dbReference type="OrthoDB" id="5371583at2759"/>
<keyword evidence="1" id="KW-0472">Membrane</keyword>
<proteinExistence type="predicted"/>
<organism evidence="2 3">
    <name type="scientific">Lachnellula subtilissima</name>
    <dbReference type="NCBI Taxonomy" id="602034"/>
    <lineage>
        <taxon>Eukaryota</taxon>
        <taxon>Fungi</taxon>
        <taxon>Dikarya</taxon>
        <taxon>Ascomycota</taxon>
        <taxon>Pezizomycotina</taxon>
        <taxon>Leotiomycetes</taxon>
        <taxon>Helotiales</taxon>
        <taxon>Lachnaceae</taxon>
        <taxon>Lachnellula</taxon>
    </lineage>
</organism>
<keyword evidence="1" id="KW-1133">Transmembrane helix</keyword>
<dbReference type="AlphaFoldDB" id="A0A8H8RY48"/>
<feature type="transmembrane region" description="Helical" evidence="1">
    <location>
        <begin position="57"/>
        <end position="83"/>
    </location>
</feature>